<proteinExistence type="predicted"/>
<evidence type="ECO:0000313" key="3">
    <source>
        <dbReference type="Proteomes" id="UP001164693"/>
    </source>
</evidence>
<dbReference type="Proteomes" id="UP001164693">
    <property type="component" value="Chromosome"/>
</dbReference>
<keyword evidence="1" id="KW-0812">Transmembrane</keyword>
<keyword evidence="1" id="KW-0472">Membrane</keyword>
<keyword evidence="1" id="KW-1133">Transmembrane helix</keyword>
<evidence type="ECO:0000256" key="1">
    <source>
        <dbReference type="SAM" id="Phobius"/>
    </source>
</evidence>
<name>A0ABY7JV56_9ACTN</name>
<sequence length="74" mass="8013">MGRWLKGFALFWWDFIVGDDWRIAAGVVVALALTAALAHAGLTAWWLLPLAAVAMLALSLRSAHRTARPASPTD</sequence>
<accession>A0ABY7JV56</accession>
<organism evidence="2 3">
    <name type="scientific">Jatrophihabitans cynanchi</name>
    <dbReference type="NCBI Taxonomy" id="2944128"/>
    <lineage>
        <taxon>Bacteria</taxon>
        <taxon>Bacillati</taxon>
        <taxon>Actinomycetota</taxon>
        <taxon>Actinomycetes</taxon>
        <taxon>Jatrophihabitantales</taxon>
        <taxon>Jatrophihabitantaceae</taxon>
        <taxon>Jatrophihabitans</taxon>
    </lineage>
</organism>
<reference evidence="2" key="1">
    <citation type="submission" date="2022-05" db="EMBL/GenBank/DDBJ databases">
        <title>Jatrophihabitans sp. SB3-54 whole genome sequence.</title>
        <authorList>
            <person name="Suh M.K."/>
            <person name="Eom M.K."/>
            <person name="Kim J.S."/>
            <person name="Kim H.S."/>
            <person name="Do H.E."/>
            <person name="Shin Y.K."/>
            <person name="Lee J.-S."/>
        </authorList>
    </citation>
    <scope>NUCLEOTIDE SEQUENCE</scope>
    <source>
        <strain evidence="2">SB3-54</strain>
    </source>
</reference>
<dbReference type="EMBL" id="CP097463">
    <property type="protein sequence ID" value="WAX55187.1"/>
    <property type="molecule type" value="Genomic_DNA"/>
</dbReference>
<protein>
    <submittedName>
        <fullName evidence="2">Uncharacterized protein</fullName>
    </submittedName>
</protein>
<feature type="transmembrane region" description="Helical" evidence="1">
    <location>
        <begin position="44"/>
        <end position="60"/>
    </location>
</feature>
<evidence type="ECO:0000313" key="2">
    <source>
        <dbReference type="EMBL" id="WAX55187.1"/>
    </source>
</evidence>
<dbReference type="RefSeq" id="WP_269441690.1">
    <property type="nucleotide sequence ID" value="NZ_CP097463.1"/>
</dbReference>
<keyword evidence="3" id="KW-1185">Reference proteome</keyword>
<feature type="transmembrane region" description="Helical" evidence="1">
    <location>
        <begin position="21"/>
        <end position="38"/>
    </location>
</feature>
<gene>
    <name evidence="2" type="ORF">M6B22_11525</name>
</gene>